<dbReference type="PANTHER" id="PTHR11452:SF75">
    <property type="entry name" value="ALPHA-GALACTOSIDASE MEL1"/>
    <property type="match status" value="1"/>
</dbReference>
<keyword evidence="2 6" id="KW-0732">Signal</keyword>
<keyword evidence="4 5" id="KW-0326">Glycosidase</keyword>
<feature type="signal peptide" evidence="6">
    <location>
        <begin position="1"/>
        <end position="18"/>
    </location>
</feature>
<evidence type="ECO:0000256" key="3">
    <source>
        <dbReference type="ARBA" id="ARBA00022801"/>
    </source>
</evidence>
<dbReference type="Pfam" id="PF05345">
    <property type="entry name" value="He_PIG"/>
    <property type="match status" value="1"/>
</dbReference>
<dbReference type="CDD" id="cd14792">
    <property type="entry name" value="GH27"/>
    <property type="match status" value="1"/>
</dbReference>
<evidence type="ECO:0000256" key="5">
    <source>
        <dbReference type="RuleBase" id="RU361168"/>
    </source>
</evidence>
<organism evidence="8 9">
    <name type="scientific">Pedobacter cryoconitis</name>
    <dbReference type="NCBI Taxonomy" id="188932"/>
    <lineage>
        <taxon>Bacteria</taxon>
        <taxon>Pseudomonadati</taxon>
        <taxon>Bacteroidota</taxon>
        <taxon>Sphingobacteriia</taxon>
        <taxon>Sphingobacteriales</taxon>
        <taxon>Sphingobacteriaceae</taxon>
        <taxon>Pedobacter</taxon>
    </lineage>
</organism>
<dbReference type="Gene3D" id="2.60.40.1180">
    <property type="entry name" value="Golgi alpha-mannosidase II"/>
    <property type="match status" value="1"/>
</dbReference>
<feature type="domain" description="Alpha galactosidase C-terminal" evidence="7">
    <location>
        <begin position="438"/>
        <end position="509"/>
    </location>
</feature>
<dbReference type="GO" id="GO:0004557">
    <property type="term" value="F:alpha-galactosidase activity"/>
    <property type="evidence" value="ECO:0007669"/>
    <property type="project" value="UniProtKB-EC"/>
</dbReference>
<dbReference type="RefSeq" id="WP_184624798.1">
    <property type="nucleotide sequence ID" value="NZ_JACHCC010000005.1"/>
</dbReference>
<dbReference type="PANTHER" id="PTHR11452">
    <property type="entry name" value="ALPHA-GALACTOSIDASE/ALPHA-N-ACETYLGALACTOSAMINIDASE"/>
    <property type="match status" value="1"/>
</dbReference>
<keyword evidence="3 5" id="KW-0378">Hydrolase</keyword>
<evidence type="ECO:0000256" key="4">
    <source>
        <dbReference type="ARBA" id="ARBA00023295"/>
    </source>
</evidence>
<dbReference type="InterPro" id="IPR041233">
    <property type="entry name" value="Melibiase_C"/>
</dbReference>
<evidence type="ECO:0000313" key="9">
    <source>
        <dbReference type="Proteomes" id="UP000521017"/>
    </source>
</evidence>
<dbReference type="GO" id="GO:0005975">
    <property type="term" value="P:carbohydrate metabolic process"/>
    <property type="evidence" value="ECO:0007669"/>
    <property type="project" value="InterPro"/>
</dbReference>
<dbReference type="Gene3D" id="3.20.20.70">
    <property type="entry name" value="Aldolase class I"/>
    <property type="match status" value="1"/>
</dbReference>
<dbReference type="Pfam" id="PF17801">
    <property type="entry name" value="Melibiase_C"/>
    <property type="match status" value="1"/>
</dbReference>
<accession>A0A7X0J2W6</accession>
<comment type="caution">
    <text evidence="8">The sequence shown here is derived from an EMBL/GenBank/DDBJ whole genome shotgun (WGS) entry which is preliminary data.</text>
</comment>
<dbReference type="SUPFAM" id="SSF51445">
    <property type="entry name" value="(Trans)glycosidases"/>
    <property type="match status" value="1"/>
</dbReference>
<dbReference type="PRINTS" id="PR00740">
    <property type="entry name" value="GLHYDRLASE27"/>
</dbReference>
<dbReference type="InterPro" id="IPR017853">
    <property type="entry name" value="GH"/>
</dbReference>
<dbReference type="InterPro" id="IPR013785">
    <property type="entry name" value="Aldolase_TIM"/>
</dbReference>
<name>A0A7X0J2W6_9SPHI</name>
<dbReference type="InterPro" id="IPR013783">
    <property type="entry name" value="Ig-like_fold"/>
</dbReference>
<evidence type="ECO:0000256" key="6">
    <source>
        <dbReference type="SAM" id="SignalP"/>
    </source>
</evidence>
<dbReference type="Proteomes" id="UP000521017">
    <property type="component" value="Unassembled WGS sequence"/>
</dbReference>
<evidence type="ECO:0000256" key="1">
    <source>
        <dbReference type="ARBA" id="ARBA00009743"/>
    </source>
</evidence>
<dbReference type="EC" id="3.2.1.22" evidence="5"/>
<dbReference type="InterPro" id="IPR002241">
    <property type="entry name" value="Glyco_hydro_27"/>
</dbReference>
<dbReference type="AlphaFoldDB" id="A0A7X0J2W6"/>
<evidence type="ECO:0000256" key="2">
    <source>
        <dbReference type="ARBA" id="ARBA00022729"/>
    </source>
</evidence>
<dbReference type="EMBL" id="JACHCC010000005">
    <property type="protein sequence ID" value="MBB6500080.1"/>
    <property type="molecule type" value="Genomic_DNA"/>
</dbReference>
<evidence type="ECO:0000259" key="7">
    <source>
        <dbReference type="Pfam" id="PF17801"/>
    </source>
</evidence>
<gene>
    <name evidence="8" type="ORF">HDF25_002224</name>
</gene>
<dbReference type="Gene3D" id="2.60.40.10">
    <property type="entry name" value="Immunoglobulins"/>
    <property type="match status" value="1"/>
</dbReference>
<protein>
    <recommendedName>
        <fullName evidence="5">Alpha-galactosidase</fullName>
        <ecNumber evidence="5">3.2.1.22</ecNumber>
    </recommendedName>
    <alternativeName>
        <fullName evidence="5">Melibiase</fullName>
    </alternativeName>
</protein>
<sequence length="512" mass="57754">MKYNLLLFFTFWINVSLAQVDKPQLNNVTFFGTRTGKDFFYQIPVSGKRPLKIQLQHLPAGVSFDAEKGIISGKLEKDGQYKIKINVANKSGNDSRDLTLVAGDKLALTPPMGWSSWYSYGRKVKEEDILRTAKLMKQYGLDQYGWSILEIDDPWTNQPGEKDPVWSAFKDKPDNKVYEYHEGPGNLTDRVGLTRDQDGTIIPNQYFKNIGQTVKDIHNLGFKVGIYSSPGPLTCGGVAGSYQHEQQDAEYFAKTGFDYLKYDWCSYGIFAKDNSITELKKPYELMGKALKSQPRDIIFSLCQYGMGDVWKWGFETDGQLWRTGGDVRDNWKSIYSAFKLLADKSAYVKPGRWNDPDILQIGAVGAESRSGNSNHLNNQEQTTLMSMWCLLSSPLLIGANLEHMDPFTLSLLTNNEVIAINQDALGKAANLKYTFPNQVEIWSKDLYGGGVTVGLLNPADQEKEIKFPFTLIGKKGRYQVRDLWKKKMIGTGLKEIQAKIPPHGILLISLKE</sequence>
<dbReference type="Pfam" id="PF16499">
    <property type="entry name" value="Melibiase_2"/>
    <property type="match status" value="1"/>
</dbReference>
<proteinExistence type="inferred from homology"/>
<comment type="catalytic activity">
    <reaction evidence="5">
        <text>Hydrolysis of terminal, non-reducing alpha-D-galactose residues in alpha-D-galactosides, including galactose oligosaccharides, galactomannans and galactolipids.</text>
        <dbReference type="EC" id="3.2.1.22"/>
    </reaction>
</comment>
<feature type="chain" id="PRO_5031288928" description="Alpha-galactosidase" evidence="6">
    <location>
        <begin position="19"/>
        <end position="512"/>
    </location>
</feature>
<reference evidence="8 9" key="1">
    <citation type="submission" date="2020-08" db="EMBL/GenBank/DDBJ databases">
        <title>Genomic Encyclopedia of Type Strains, Phase IV (KMG-V): Genome sequencing to study the core and pangenomes of soil and plant-associated prokaryotes.</title>
        <authorList>
            <person name="Whitman W."/>
        </authorList>
    </citation>
    <scope>NUCLEOTIDE SEQUENCE [LARGE SCALE GENOMIC DNA]</scope>
    <source>
        <strain evidence="8 9">M2T3</strain>
    </source>
</reference>
<comment type="similarity">
    <text evidence="1 5">Belongs to the glycosyl hydrolase 27 family.</text>
</comment>
<keyword evidence="5" id="KW-1015">Disulfide bond</keyword>
<dbReference type="InterPro" id="IPR013780">
    <property type="entry name" value="Glyco_hydro_b"/>
</dbReference>
<dbReference type="SUPFAM" id="SSF51011">
    <property type="entry name" value="Glycosyl hydrolase domain"/>
    <property type="match status" value="1"/>
</dbReference>
<evidence type="ECO:0000313" key="8">
    <source>
        <dbReference type="EMBL" id="MBB6500080.1"/>
    </source>
</evidence>